<reference evidence="3" key="3">
    <citation type="submission" date="2020-06" db="EMBL/GenBank/DDBJ databases">
        <title>Helianthus annuus Genome sequencing and assembly Release 2.</title>
        <authorList>
            <person name="Gouzy J."/>
            <person name="Langlade N."/>
            <person name="Munos S."/>
        </authorList>
    </citation>
    <scope>NUCLEOTIDE SEQUENCE</scope>
    <source>
        <tissue evidence="3">Leaves</tissue>
    </source>
</reference>
<evidence type="ECO:0000256" key="1">
    <source>
        <dbReference type="SAM" id="MobiDB-lite"/>
    </source>
</evidence>
<feature type="transmembrane region" description="Helical" evidence="2">
    <location>
        <begin position="299"/>
        <end position="327"/>
    </location>
</feature>
<evidence type="ECO:0000313" key="5">
    <source>
        <dbReference type="Proteomes" id="UP000215914"/>
    </source>
</evidence>
<protein>
    <submittedName>
        <fullName evidence="4">Uncharacterized protein</fullName>
    </submittedName>
</protein>
<proteinExistence type="predicted"/>
<keyword evidence="2" id="KW-1133">Transmembrane helix</keyword>
<feature type="compositionally biased region" description="Low complexity" evidence="1">
    <location>
        <begin position="178"/>
        <end position="227"/>
    </location>
</feature>
<dbReference type="AlphaFoldDB" id="A0A251S0H9"/>
<evidence type="ECO:0000313" key="3">
    <source>
        <dbReference type="EMBL" id="KAF5780948.1"/>
    </source>
</evidence>
<accession>A0A251S0H9</accession>
<dbReference type="PANTHER" id="PTHR34379:SF6">
    <property type="entry name" value="PROTEIN 3F"/>
    <property type="match status" value="1"/>
</dbReference>
<dbReference type="EMBL" id="CM007905">
    <property type="protein sequence ID" value="OTF91646.1"/>
    <property type="molecule type" value="Genomic_DNA"/>
</dbReference>
<dbReference type="InterPro" id="IPR040411">
    <property type="entry name" value="At5g23160-like"/>
</dbReference>
<evidence type="ECO:0000256" key="2">
    <source>
        <dbReference type="SAM" id="Phobius"/>
    </source>
</evidence>
<evidence type="ECO:0000313" key="4">
    <source>
        <dbReference type="EMBL" id="OTF91646.1"/>
    </source>
</evidence>
<gene>
    <name evidence="4" type="ORF">HannXRQ_Chr16g0513081</name>
    <name evidence="3" type="ORF">HanXRQr2_Chr11g0477771</name>
</gene>
<reference evidence="4" key="2">
    <citation type="submission" date="2017-02" db="EMBL/GenBank/DDBJ databases">
        <title>Sunflower complete genome.</title>
        <authorList>
            <person name="Langlade N."/>
            <person name="Munos S."/>
        </authorList>
    </citation>
    <scope>NUCLEOTIDE SEQUENCE [LARGE SCALE GENOMIC DNA]</scope>
    <source>
        <tissue evidence="4">Leaves</tissue>
    </source>
</reference>
<keyword evidence="2" id="KW-0472">Membrane</keyword>
<feature type="compositionally biased region" description="Polar residues" evidence="1">
    <location>
        <begin position="162"/>
        <end position="171"/>
    </location>
</feature>
<feature type="region of interest" description="Disordered" evidence="1">
    <location>
        <begin position="131"/>
        <end position="240"/>
    </location>
</feature>
<dbReference type="EMBL" id="MNCJ02000326">
    <property type="protein sequence ID" value="KAF5780948.1"/>
    <property type="molecule type" value="Genomic_DNA"/>
</dbReference>
<name>A0A251S0H9_HELAN</name>
<dbReference type="Proteomes" id="UP000215914">
    <property type="component" value="Chromosome 16"/>
</dbReference>
<dbReference type="PANTHER" id="PTHR34379">
    <property type="entry name" value="OS07G0553800 PROTEIN"/>
    <property type="match status" value="1"/>
</dbReference>
<reference evidence="3 5" key="1">
    <citation type="journal article" date="2017" name="Nature">
        <title>The sunflower genome provides insights into oil metabolism, flowering and Asterid evolution.</title>
        <authorList>
            <person name="Badouin H."/>
            <person name="Gouzy J."/>
            <person name="Grassa C.J."/>
            <person name="Murat F."/>
            <person name="Staton S.E."/>
            <person name="Cottret L."/>
            <person name="Lelandais-Briere C."/>
            <person name="Owens G.L."/>
            <person name="Carrere S."/>
            <person name="Mayjonade B."/>
            <person name="Legrand L."/>
            <person name="Gill N."/>
            <person name="Kane N.C."/>
            <person name="Bowers J.E."/>
            <person name="Hubner S."/>
            <person name="Bellec A."/>
            <person name="Berard A."/>
            <person name="Berges H."/>
            <person name="Blanchet N."/>
            <person name="Boniface M.C."/>
            <person name="Brunel D."/>
            <person name="Catrice O."/>
            <person name="Chaidir N."/>
            <person name="Claudel C."/>
            <person name="Donnadieu C."/>
            <person name="Faraut T."/>
            <person name="Fievet G."/>
            <person name="Helmstetter N."/>
            <person name="King M."/>
            <person name="Knapp S.J."/>
            <person name="Lai Z."/>
            <person name="Le Paslier M.C."/>
            <person name="Lippi Y."/>
            <person name="Lorenzon L."/>
            <person name="Mandel J.R."/>
            <person name="Marage G."/>
            <person name="Marchand G."/>
            <person name="Marquand E."/>
            <person name="Bret-Mestries E."/>
            <person name="Morien E."/>
            <person name="Nambeesan S."/>
            <person name="Nguyen T."/>
            <person name="Pegot-Espagnet P."/>
            <person name="Pouilly N."/>
            <person name="Raftis F."/>
            <person name="Sallet E."/>
            <person name="Schiex T."/>
            <person name="Thomas J."/>
            <person name="Vandecasteele C."/>
            <person name="Vares D."/>
            <person name="Vear F."/>
            <person name="Vautrin S."/>
            <person name="Crespi M."/>
            <person name="Mangin B."/>
            <person name="Burke J.M."/>
            <person name="Salse J."/>
            <person name="Munos S."/>
            <person name="Vincourt P."/>
            <person name="Rieseberg L.H."/>
            <person name="Langlade N.B."/>
        </authorList>
    </citation>
    <scope>NUCLEOTIDE SEQUENCE [LARGE SCALE GENOMIC DNA]</scope>
    <source>
        <strain evidence="5">cv. SF193</strain>
        <tissue evidence="3">Leaves</tissue>
    </source>
</reference>
<dbReference type="Gramene" id="mRNA:HanXRQr2_Chr11g0477771">
    <property type="protein sequence ID" value="mRNA:HanXRQr2_Chr11g0477771"/>
    <property type="gene ID" value="HanXRQr2_Chr11g0477771"/>
</dbReference>
<dbReference type="InParanoid" id="A0A251S0H9"/>
<keyword evidence="5" id="KW-1185">Reference proteome</keyword>
<dbReference type="OrthoDB" id="1886721at2759"/>
<keyword evidence="2" id="KW-0812">Transmembrane</keyword>
<sequence length="370" mass="40997">MYSCFHQHFPLLFSPPTNNNNLNQQQQQHDRCILSLSFSLSLFSVMADHKRKKKRGRSKLFRSCFRSFAVDSERPIINNNNNNKSDTRDSKIGRLGKPALIAATGCGEDAVVVSDVNSDNRVSRLLKAVMVKKSRSSSKSSNASDINESFIPIEKTGKQSDDSNACSMQSTDMEDTSSRCSNTLSSSRTTSCSSSSTNANSRWLSEPKTSSQTDTTDSNNQTSSNSSAFPKPNRSNSSSQTCSILLPLSKSNTLIRSSSSPSYHKGLSQLDSVDSNNVMASNLDKVKSSGNSWNIRWCLFLLLSLIVLVVYGRIYAILCTSILFYLVPCRRVKRMNSVGNASRVVDTESEQYKKRVIMAGLLDRTRNPLR</sequence>
<organism evidence="4 5">
    <name type="scientific">Helianthus annuus</name>
    <name type="common">Common sunflower</name>
    <dbReference type="NCBI Taxonomy" id="4232"/>
    <lineage>
        <taxon>Eukaryota</taxon>
        <taxon>Viridiplantae</taxon>
        <taxon>Streptophyta</taxon>
        <taxon>Embryophyta</taxon>
        <taxon>Tracheophyta</taxon>
        <taxon>Spermatophyta</taxon>
        <taxon>Magnoliopsida</taxon>
        <taxon>eudicotyledons</taxon>
        <taxon>Gunneridae</taxon>
        <taxon>Pentapetalae</taxon>
        <taxon>asterids</taxon>
        <taxon>campanulids</taxon>
        <taxon>Asterales</taxon>
        <taxon>Asteraceae</taxon>
        <taxon>Asteroideae</taxon>
        <taxon>Heliantheae alliance</taxon>
        <taxon>Heliantheae</taxon>
        <taxon>Helianthus</taxon>
    </lineage>
</organism>